<keyword evidence="2" id="KW-1185">Reference proteome</keyword>
<proteinExistence type="predicted"/>
<sequence length="72" mass="8310">MEHGVIIKESIITNLLIKCVGSPTFAKVIWIAQEKGVSLKFGWAYRQISQKVFYKWGLSSFLWAFFIANEKL</sequence>
<dbReference type="Proteomes" id="UP000268014">
    <property type="component" value="Unassembled WGS sequence"/>
</dbReference>
<protein>
    <submittedName>
        <fullName evidence="3">HTH_48 domain-containing protein</fullName>
    </submittedName>
</protein>
<gene>
    <name evidence="1" type="ORF">HPLM_LOCUS10948</name>
</gene>
<evidence type="ECO:0000313" key="2">
    <source>
        <dbReference type="Proteomes" id="UP000268014"/>
    </source>
</evidence>
<evidence type="ECO:0000313" key="1">
    <source>
        <dbReference type="EMBL" id="VDO41597.1"/>
    </source>
</evidence>
<reference evidence="3" key="1">
    <citation type="submission" date="2017-02" db="UniProtKB">
        <authorList>
            <consortium name="WormBaseParasite"/>
        </authorList>
    </citation>
    <scope>IDENTIFICATION</scope>
</reference>
<dbReference type="WBParaSite" id="HPLM_0001095601-mRNA-1">
    <property type="protein sequence ID" value="HPLM_0001095601-mRNA-1"/>
    <property type="gene ID" value="HPLM_0001095601"/>
</dbReference>
<accession>A0A0N4WIZ3</accession>
<name>A0A0N4WIZ3_HAEPC</name>
<dbReference type="AlphaFoldDB" id="A0A0N4WIZ3"/>
<organism evidence="3">
    <name type="scientific">Haemonchus placei</name>
    <name type="common">Barber's pole worm</name>
    <dbReference type="NCBI Taxonomy" id="6290"/>
    <lineage>
        <taxon>Eukaryota</taxon>
        <taxon>Metazoa</taxon>
        <taxon>Ecdysozoa</taxon>
        <taxon>Nematoda</taxon>
        <taxon>Chromadorea</taxon>
        <taxon>Rhabditida</taxon>
        <taxon>Rhabditina</taxon>
        <taxon>Rhabditomorpha</taxon>
        <taxon>Strongyloidea</taxon>
        <taxon>Trichostrongylidae</taxon>
        <taxon>Haemonchus</taxon>
    </lineage>
</organism>
<evidence type="ECO:0000313" key="3">
    <source>
        <dbReference type="WBParaSite" id="HPLM_0001095601-mRNA-1"/>
    </source>
</evidence>
<dbReference type="EMBL" id="UZAF01017433">
    <property type="protein sequence ID" value="VDO41597.1"/>
    <property type="molecule type" value="Genomic_DNA"/>
</dbReference>
<reference evidence="1 2" key="2">
    <citation type="submission" date="2018-11" db="EMBL/GenBank/DDBJ databases">
        <authorList>
            <consortium name="Pathogen Informatics"/>
        </authorList>
    </citation>
    <scope>NUCLEOTIDE SEQUENCE [LARGE SCALE GENOMIC DNA]</scope>
    <source>
        <strain evidence="1 2">MHpl1</strain>
    </source>
</reference>